<proteinExistence type="predicted"/>
<name>A0ACC2VQ45_9TREE</name>
<evidence type="ECO:0000313" key="1">
    <source>
        <dbReference type="EMBL" id="KAJ9101210.1"/>
    </source>
</evidence>
<protein>
    <submittedName>
        <fullName evidence="1">Uncharacterized protein</fullName>
    </submittedName>
</protein>
<dbReference type="Proteomes" id="UP001227268">
    <property type="component" value="Unassembled WGS sequence"/>
</dbReference>
<keyword evidence="2" id="KW-1185">Reference proteome</keyword>
<reference evidence="1" key="1">
    <citation type="submission" date="2023-04" db="EMBL/GenBank/DDBJ databases">
        <title>Draft Genome sequencing of Naganishia species isolated from polar environments using Oxford Nanopore Technology.</title>
        <authorList>
            <person name="Leo P."/>
            <person name="Venkateswaran K."/>
        </authorList>
    </citation>
    <scope>NUCLEOTIDE SEQUENCE</scope>
    <source>
        <strain evidence="1">MNA-CCFEE 5423</strain>
    </source>
</reference>
<comment type="caution">
    <text evidence="1">The sequence shown here is derived from an EMBL/GenBank/DDBJ whole genome shotgun (WGS) entry which is preliminary data.</text>
</comment>
<accession>A0ACC2VQ45</accession>
<evidence type="ECO:0000313" key="2">
    <source>
        <dbReference type="Proteomes" id="UP001227268"/>
    </source>
</evidence>
<gene>
    <name evidence="1" type="ORF">QFC21_003429</name>
</gene>
<organism evidence="1 2">
    <name type="scientific">Naganishia friedmannii</name>
    <dbReference type="NCBI Taxonomy" id="89922"/>
    <lineage>
        <taxon>Eukaryota</taxon>
        <taxon>Fungi</taxon>
        <taxon>Dikarya</taxon>
        <taxon>Basidiomycota</taxon>
        <taxon>Agaricomycotina</taxon>
        <taxon>Tremellomycetes</taxon>
        <taxon>Filobasidiales</taxon>
        <taxon>Filobasidiaceae</taxon>
        <taxon>Naganishia</taxon>
    </lineage>
</organism>
<sequence length="250" mass="29201">MSKDTKPSVAHSHPVDDDFNWSLEADWLPVEKKIGSFLVAIDKWAADQKHTLKEMGVQHHQSIKTMEESKVDIEREIEEEREKERIMLKELEEEREHHANLQRYNQELQVAVNRASEQQTSLDTELIKLRHEMMALKIDKQRQKKVLVEQKELDGPEVERLAYLLGWRIEAVKPTTIWNRFTQIDPNDPEREFSLLIDFSDGDRYAVPKCSPPLSGLQDLVAQLNNDRDLYTFIKRVRAAFADQLVEAST</sequence>
<dbReference type="EMBL" id="JASBWT010000010">
    <property type="protein sequence ID" value="KAJ9101210.1"/>
    <property type="molecule type" value="Genomic_DNA"/>
</dbReference>